<reference evidence="2" key="1">
    <citation type="submission" date="2020-02" db="EMBL/GenBank/DDBJ databases">
        <authorList>
            <person name="Meier V. D."/>
        </authorList>
    </citation>
    <scope>NUCLEOTIDE SEQUENCE</scope>
    <source>
        <strain evidence="2">AVDCRST_MAG83</strain>
    </source>
</reference>
<feature type="compositionally biased region" description="Basic and acidic residues" evidence="1">
    <location>
        <begin position="32"/>
        <end position="41"/>
    </location>
</feature>
<dbReference type="AlphaFoldDB" id="A0A6J4JE22"/>
<feature type="compositionally biased region" description="Low complexity" evidence="1">
    <location>
        <begin position="10"/>
        <end position="31"/>
    </location>
</feature>
<sequence>GFTHPHPEGAARPGRRAGGPCARAPVRPAYGRRGDRGEAADGPRPPGRRVQGLRGGRRDRRPAPPARRHRAVGHRVVHLRRPRPGDRRAGRRGVFARPAPGHRRQAPLGGAYRVHPVAGGAEAGPHRRPRRAEGV</sequence>
<feature type="compositionally biased region" description="Basic residues" evidence="1">
    <location>
        <begin position="126"/>
        <end position="135"/>
    </location>
</feature>
<gene>
    <name evidence="2" type="ORF">AVDCRST_MAG83-3583</name>
</gene>
<proteinExistence type="predicted"/>
<feature type="non-terminal residue" evidence="2">
    <location>
        <position position="135"/>
    </location>
</feature>
<accession>A0A6J4JE22</accession>
<protein>
    <submittedName>
        <fullName evidence="2">Uncharacterized protein</fullName>
    </submittedName>
</protein>
<feature type="compositionally biased region" description="Basic residues" evidence="1">
    <location>
        <begin position="55"/>
        <end position="82"/>
    </location>
</feature>
<organism evidence="2">
    <name type="scientific">uncultured Arthrobacter sp</name>
    <dbReference type="NCBI Taxonomy" id="114050"/>
    <lineage>
        <taxon>Bacteria</taxon>
        <taxon>Bacillati</taxon>
        <taxon>Actinomycetota</taxon>
        <taxon>Actinomycetes</taxon>
        <taxon>Micrococcales</taxon>
        <taxon>Micrococcaceae</taxon>
        <taxon>Arthrobacter</taxon>
        <taxon>environmental samples</taxon>
    </lineage>
</organism>
<evidence type="ECO:0000313" key="2">
    <source>
        <dbReference type="EMBL" id="CAA9276415.1"/>
    </source>
</evidence>
<feature type="region of interest" description="Disordered" evidence="1">
    <location>
        <begin position="1"/>
        <end position="135"/>
    </location>
</feature>
<feature type="non-terminal residue" evidence="2">
    <location>
        <position position="1"/>
    </location>
</feature>
<name>A0A6J4JE22_9MICC</name>
<dbReference type="EMBL" id="CADCTE010000197">
    <property type="protein sequence ID" value="CAA9276415.1"/>
    <property type="molecule type" value="Genomic_DNA"/>
</dbReference>
<evidence type="ECO:0000256" key="1">
    <source>
        <dbReference type="SAM" id="MobiDB-lite"/>
    </source>
</evidence>